<dbReference type="Pfam" id="PF13893">
    <property type="entry name" value="RRM_5"/>
    <property type="match status" value="1"/>
</dbReference>
<dbReference type="OrthoDB" id="10259600at2759"/>
<dbReference type="SMART" id="SM00360">
    <property type="entry name" value="RRM"/>
    <property type="match status" value="1"/>
</dbReference>
<keyword evidence="1 2" id="KW-0694">RNA-binding</keyword>
<dbReference type="GO" id="GO:0071007">
    <property type="term" value="C:U2-type catalytic step 2 spliceosome"/>
    <property type="evidence" value="ECO:0007669"/>
    <property type="project" value="TreeGrafter"/>
</dbReference>
<evidence type="ECO:0000256" key="1">
    <source>
        <dbReference type="ARBA" id="ARBA00022884"/>
    </source>
</evidence>
<keyword evidence="6" id="KW-1185">Reference proteome</keyword>
<protein>
    <recommendedName>
        <fullName evidence="4">RRM domain-containing protein</fullName>
    </recommendedName>
</protein>
<dbReference type="GO" id="GO:0000974">
    <property type="term" value="C:Prp19 complex"/>
    <property type="evidence" value="ECO:0007669"/>
    <property type="project" value="TreeGrafter"/>
</dbReference>
<evidence type="ECO:0000256" key="3">
    <source>
        <dbReference type="SAM" id="MobiDB-lite"/>
    </source>
</evidence>
<dbReference type="InterPro" id="IPR035979">
    <property type="entry name" value="RBD_domain_sf"/>
</dbReference>
<dbReference type="STRING" id="1555241.A0A4V1IU58"/>
<dbReference type="AlphaFoldDB" id="A0A4V1IU58"/>
<feature type="region of interest" description="Disordered" evidence="3">
    <location>
        <begin position="146"/>
        <end position="180"/>
    </location>
</feature>
<dbReference type="Pfam" id="PF21369">
    <property type="entry name" value="STL11_N"/>
    <property type="match status" value="1"/>
</dbReference>
<dbReference type="GO" id="GO:0036002">
    <property type="term" value="F:pre-mRNA binding"/>
    <property type="evidence" value="ECO:0007669"/>
    <property type="project" value="TreeGrafter"/>
</dbReference>
<dbReference type="GO" id="GO:0071006">
    <property type="term" value="C:U2-type catalytic step 1 spliceosome"/>
    <property type="evidence" value="ECO:0007669"/>
    <property type="project" value="TreeGrafter"/>
</dbReference>
<dbReference type="PROSITE" id="PS50102">
    <property type="entry name" value="RRM"/>
    <property type="match status" value="1"/>
</dbReference>
<feature type="region of interest" description="Disordered" evidence="3">
    <location>
        <begin position="299"/>
        <end position="354"/>
    </location>
</feature>
<reference evidence="6" key="1">
    <citation type="journal article" date="2018" name="Nat. Microbiol.">
        <title>Leveraging single-cell genomics to expand the fungal tree of life.</title>
        <authorList>
            <person name="Ahrendt S.R."/>
            <person name="Quandt C.A."/>
            <person name="Ciobanu D."/>
            <person name="Clum A."/>
            <person name="Salamov A."/>
            <person name="Andreopoulos B."/>
            <person name="Cheng J.F."/>
            <person name="Woyke T."/>
            <person name="Pelin A."/>
            <person name="Henrissat B."/>
            <person name="Reynolds N.K."/>
            <person name="Benny G.L."/>
            <person name="Smith M.E."/>
            <person name="James T.Y."/>
            <person name="Grigoriev I.V."/>
        </authorList>
    </citation>
    <scope>NUCLEOTIDE SEQUENCE [LARGE SCALE GENOMIC DNA]</scope>
    <source>
        <strain evidence="6">ATCC 52028</strain>
    </source>
</reference>
<name>A0A4V1IU58_9FUNG</name>
<evidence type="ECO:0000259" key="4">
    <source>
        <dbReference type="PROSITE" id="PS50102"/>
    </source>
</evidence>
<dbReference type="InterPro" id="IPR039171">
    <property type="entry name" value="Cwc2/Slt11"/>
</dbReference>
<dbReference type="InterPro" id="IPR012677">
    <property type="entry name" value="Nucleotide-bd_a/b_plait_sf"/>
</dbReference>
<gene>
    <name evidence="5" type="ORF">CXG81DRAFT_20497</name>
</gene>
<accession>A0A4V1IU58</accession>
<dbReference type="PANTHER" id="PTHR14089:SF6">
    <property type="entry name" value="PRE-MRNA-SPLICING FACTOR RBM22"/>
    <property type="match status" value="1"/>
</dbReference>
<dbReference type="PANTHER" id="PTHR14089">
    <property type="entry name" value="PRE-MRNA-SPLICING FACTOR RBM22"/>
    <property type="match status" value="1"/>
</dbReference>
<feature type="domain" description="RRM" evidence="4">
    <location>
        <begin position="186"/>
        <end position="258"/>
    </location>
</feature>
<proteinExistence type="predicted"/>
<sequence length="354" mass="37047">MRHSEDTPEAEFPILCESCLGPNAYVRMITQPHSSECRTCQRVFTVFRWTPSNAQRSKRTEICQTCAKIQNVCQCCVLDLEFHLPVAIRDRVLNKDAQVGRTVMPSSAHATDHFIARVEDKLKADPTAKLVDYTDAAAAAVERHHKTMGGGPGARSAAGPVRHTATRRGPAGAAGAGGASPTAESATLFVHGIDKSITAHMLKDHFYAYGEIAAIKHLPAARCALVTFARPLSARVAARHSARITLNGKPLRVTVSNRDPGAKGPRPAITTEGGAAGAVGLAGTPVAVPKKMTVAELAAASRDKKPLVATEPVAYPSQDHAALGSAPKAPPSHHARRGAAPSASAGAPASSPSS</sequence>
<evidence type="ECO:0000256" key="2">
    <source>
        <dbReference type="PROSITE-ProRule" id="PRU00176"/>
    </source>
</evidence>
<dbReference type="Gene3D" id="3.30.70.330">
    <property type="match status" value="1"/>
</dbReference>
<feature type="compositionally biased region" description="Low complexity" evidence="3">
    <location>
        <begin position="338"/>
        <end position="354"/>
    </location>
</feature>
<dbReference type="Proteomes" id="UP000274922">
    <property type="component" value="Unassembled WGS sequence"/>
</dbReference>
<dbReference type="EMBL" id="ML014287">
    <property type="protein sequence ID" value="RKO99408.1"/>
    <property type="molecule type" value="Genomic_DNA"/>
</dbReference>
<dbReference type="GO" id="GO:0017070">
    <property type="term" value="F:U6 snRNA binding"/>
    <property type="evidence" value="ECO:0007669"/>
    <property type="project" value="TreeGrafter"/>
</dbReference>
<dbReference type="SUPFAM" id="SSF54928">
    <property type="entry name" value="RNA-binding domain, RBD"/>
    <property type="match status" value="1"/>
</dbReference>
<evidence type="ECO:0000313" key="5">
    <source>
        <dbReference type="EMBL" id="RKO99408.1"/>
    </source>
</evidence>
<evidence type="ECO:0000313" key="6">
    <source>
        <dbReference type="Proteomes" id="UP000274922"/>
    </source>
</evidence>
<dbReference type="InterPro" id="IPR000504">
    <property type="entry name" value="RRM_dom"/>
</dbReference>
<organism evidence="5 6">
    <name type="scientific">Caulochytrium protostelioides</name>
    <dbReference type="NCBI Taxonomy" id="1555241"/>
    <lineage>
        <taxon>Eukaryota</taxon>
        <taxon>Fungi</taxon>
        <taxon>Fungi incertae sedis</taxon>
        <taxon>Chytridiomycota</taxon>
        <taxon>Chytridiomycota incertae sedis</taxon>
        <taxon>Chytridiomycetes</taxon>
        <taxon>Caulochytriales</taxon>
        <taxon>Caulochytriaceae</taxon>
        <taxon>Caulochytrium</taxon>
    </lineage>
</organism>
<dbReference type="InterPro" id="IPR048995">
    <property type="entry name" value="STL11/RBM22-like_N"/>
</dbReference>